<dbReference type="EMBL" id="ML977336">
    <property type="protein sequence ID" value="KAF2111002.1"/>
    <property type="molecule type" value="Genomic_DNA"/>
</dbReference>
<dbReference type="InterPro" id="IPR038883">
    <property type="entry name" value="AN11006-like"/>
</dbReference>
<dbReference type="Proteomes" id="UP000799770">
    <property type="component" value="Unassembled WGS sequence"/>
</dbReference>
<keyword evidence="2" id="KW-1185">Reference proteome</keyword>
<dbReference type="OrthoDB" id="2099276at2759"/>
<sequence>MPSHRLEHYFTPVSRPSIRNQRLTFLELPHAIQRRIYDYACLKDDLIDLNWTNFQATIGIDADYTDAIRFPCYHHDIPILREGTTGEENWAVNLPDNELLFLKDSSCTECKRDNAYSLLFVSKQVSKEAMNVLYGHHTFRIDQSMPNGLKRLKALGPDPLSALSRLIIRLDIPRSRVDACENFEAYPEPLNAQLASHKRLIREWAGLVDNLTNAVRPDQLQLYLCFRALTLETIESVLLHLERLPKLRAYGIWTDIPFANRRLRLEQDKVSRVRAPLDCLRSKDRPAAFQVSSLVNRTAKRHQTCSSIGPVFRYLDLPQEIRFQILEYTDLVTSEGVQWRSTTRPRSSMVPWSCQCSIDILEEVGGCLCHSNNTQYYDHSELISSYNPDDQPCCGKCGPSEERLLCFCSTSDAPWSSSCNCQRHPHPLFFVSIQVRQDAIPVYYRYNQFVITPYGCPSMHPDKRRGYEPPVAQSLDPRSELSLYLSGLTRGAIGHIRWLEWAMPEHDKTYMNSQSAMWRDYLDTVQMMEHAMNIPELTLVINMSAFAMHQRWPDMYHHSSPLSLSMDVKVWRRYADKMKPLVRLHHLKDFFVYLRRDIDKTFRINLEKEFEQLIKGPNYDSAQRGKPEERFRWYETYCLATY</sequence>
<evidence type="ECO:0000313" key="1">
    <source>
        <dbReference type="EMBL" id="KAF2111002.1"/>
    </source>
</evidence>
<organism evidence="1 2">
    <name type="scientific">Lophiotrema nucula</name>
    <dbReference type="NCBI Taxonomy" id="690887"/>
    <lineage>
        <taxon>Eukaryota</taxon>
        <taxon>Fungi</taxon>
        <taxon>Dikarya</taxon>
        <taxon>Ascomycota</taxon>
        <taxon>Pezizomycotina</taxon>
        <taxon>Dothideomycetes</taxon>
        <taxon>Pleosporomycetidae</taxon>
        <taxon>Pleosporales</taxon>
        <taxon>Lophiotremataceae</taxon>
        <taxon>Lophiotrema</taxon>
    </lineage>
</organism>
<dbReference type="PANTHER" id="PTHR42085">
    <property type="entry name" value="F-BOX DOMAIN-CONTAINING PROTEIN"/>
    <property type="match status" value="1"/>
</dbReference>
<reference evidence="1" key="1">
    <citation type="journal article" date="2020" name="Stud. Mycol.">
        <title>101 Dothideomycetes genomes: a test case for predicting lifestyles and emergence of pathogens.</title>
        <authorList>
            <person name="Haridas S."/>
            <person name="Albert R."/>
            <person name="Binder M."/>
            <person name="Bloem J."/>
            <person name="Labutti K."/>
            <person name="Salamov A."/>
            <person name="Andreopoulos B."/>
            <person name="Baker S."/>
            <person name="Barry K."/>
            <person name="Bills G."/>
            <person name="Bluhm B."/>
            <person name="Cannon C."/>
            <person name="Castanera R."/>
            <person name="Culley D."/>
            <person name="Daum C."/>
            <person name="Ezra D."/>
            <person name="Gonzalez J."/>
            <person name="Henrissat B."/>
            <person name="Kuo A."/>
            <person name="Liang C."/>
            <person name="Lipzen A."/>
            <person name="Lutzoni F."/>
            <person name="Magnuson J."/>
            <person name="Mondo S."/>
            <person name="Nolan M."/>
            <person name="Ohm R."/>
            <person name="Pangilinan J."/>
            <person name="Park H.-J."/>
            <person name="Ramirez L."/>
            <person name="Alfaro M."/>
            <person name="Sun H."/>
            <person name="Tritt A."/>
            <person name="Yoshinaga Y."/>
            <person name="Zwiers L.-H."/>
            <person name="Turgeon B."/>
            <person name="Goodwin S."/>
            <person name="Spatafora J."/>
            <person name="Crous P."/>
            <person name="Grigoriev I."/>
        </authorList>
    </citation>
    <scope>NUCLEOTIDE SEQUENCE</scope>
    <source>
        <strain evidence="1">CBS 627.86</strain>
    </source>
</reference>
<evidence type="ECO:0000313" key="2">
    <source>
        <dbReference type="Proteomes" id="UP000799770"/>
    </source>
</evidence>
<proteinExistence type="predicted"/>
<dbReference type="AlphaFoldDB" id="A0A6A5YV43"/>
<name>A0A6A5YV43_9PLEO</name>
<protein>
    <recommendedName>
        <fullName evidence="3">F-box domain-containing protein</fullName>
    </recommendedName>
</protein>
<accession>A0A6A5YV43</accession>
<evidence type="ECO:0008006" key="3">
    <source>
        <dbReference type="Google" id="ProtNLM"/>
    </source>
</evidence>
<dbReference type="PANTHER" id="PTHR42085:SF4">
    <property type="entry name" value="F-BOX DOMAIN-CONTAINING PROTEIN"/>
    <property type="match status" value="1"/>
</dbReference>
<gene>
    <name evidence="1" type="ORF">BDV96DRAFT_583253</name>
</gene>